<dbReference type="Pfam" id="PF13424">
    <property type="entry name" value="TPR_12"/>
    <property type="match status" value="1"/>
</dbReference>
<dbReference type="EMBL" id="KV425560">
    <property type="protein sequence ID" value="KZT27812.1"/>
    <property type="molecule type" value="Genomic_DNA"/>
</dbReference>
<evidence type="ECO:0008006" key="3">
    <source>
        <dbReference type="Google" id="ProtNLM"/>
    </source>
</evidence>
<evidence type="ECO:0000313" key="2">
    <source>
        <dbReference type="Proteomes" id="UP000076761"/>
    </source>
</evidence>
<reference evidence="1 2" key="1">
    <citation type="journal article" date="2016" name="Mol. Biol. Evol.">
        <title>Comparative Genomics of Early-Diverging Mushroom-Forming Fungi Provides Insights into the Origins of Lignocellulose Decay Capabilities.</title>
        <authorList>
            <person name="Nagy L.G."/>
            <person name="Riley R."/>
            <person name="Tritt A."/>
            <person name="Adam C."/>
            <person name="Daum C."/>
            <person name="Floudas D."/>
            <person name="Sun H."/>
            <person name="Yadav J.S."/>
            <person name="Pangilinan J."/>
            <person name="Larsson K.H."/>
            <person name="Matsuura K."/>
            <person name="Barry K."/>
            <person name="Labutti K."/>
            <person name="Kuo R."/>
            <person name="Ohm R.A."/>
            <person name="Bhattacharya S.S."/>
            <person name="Shirouzu T."/>
            <person name="Yoshinaga Y."/>
            <person name="Martin F.M."/>
            <person name="Grigoriev I.V."/>
            <person name="Hibbett D.S."/>
        </authorList>
    </citation>
    <scope>NUCLEOTIDE SEQUENCE [LARGE SCALE GENOMIC DNA]</scope>
    <source>
        <strain evidence="1 2">HHB14362 ss-1</strain>
    </source>
</reference>
<dbReference type="OrthoDB" id="431454at2759"/>
<dbReference type="InterPro" id="IPR011990">
    <property type="entry name" value="TPR-like_helical_dom_sf"/>
</dbReference>
<dbReference type="AlphaFoldDB" id="A0A165U930"/>
<organism evidence="1 2">
    <name type="scientific">Neolentinus lepideus HHB14362 ss-1</name>
    <dbReference type="NCBI Taxonomy" id="1314782"/>
    <lineage>
        <taxon>Eukaryota</taxon>
        <taxon>Fungi</taxon>
        <taxon>Dikarya</taxon>
        <taxon>Basidiomycota</taxon>
        <taxon>Agaricomycotina</taxon>
        <taxon>Agaricomycetes</taxon>
        <taxon>Gloeophyllales</taxon>
        <taxon>Gloeophyllaceae</taxon>
        <taxon>Neolentinus</taxon>
    </lineage>
</organism>
<dbReference type="SUPFAM" id="SSF48452">
    <property type="entry name" value="TPR-like"/>
    <property type="match status" value="1"/>
</dbReference>
<evidence type="ECO:0000313" key="1">
    <source>
        <dbReference type="EMBL" id="KZT27812.1"/>
    </source>
</evidence>
<keyword evidence="2" id="KW-1185">Reference proteome</keyword>
<proteinExistence type="predicted"/>
<gene>
    <name evidence="1" type="ORF">NEOLEDRAFT_1037486</name>
</gene>
<accession>A0A165U930</accession>
<dbReference type="InParanoid" id="A0A165U930"/>
<protein>
    <recommendedName>
        <fullName evidence="3">TPR-like protein</fullName>
    </recommendedName>
</protein>
<sequence length="79" mass="8901">ALLIFQDIGDRPGAAQCLQSLSNLLQMESRYEEARVKLEEAMRQFQDIGGRLGAAQCLRSLGDILQMETRYEEARVGLE</sequence>
<feature type="non-terminal residue" evidence="1">
    <location>
        <position position="79"/>
    </location>
</feature>
<dbReference type="Proteomes" id="UP000076761">
    <property type="component" value="Unassembled WGS sequence"/>
</dbReference>
<dbReference type="STRING" id="1314782.A0A165U930"/>
<name>A0A165U930_9AGAM</name>
<dbReference type="Gene3D" id="1.25.40.10">
    <property type="entry name" value="Tetratricopeptide repeat domain"/>
    <property type="match status" value="1"/>
</dbReference>
<feature type="non-terminal residue" evidence="1">
    <location>
        <position position="1"/>
    </location>
</feature>